<reference evidence="2 3" key="1">
    <citation type="journal article" date="2024" name="Commun. Biol.">
        <title>Comparative genomic analysis of thermophilic fungi reveals convergent evolutionary adaptations and gene losses.</title>
        <authorList>
            <person name="Steindorff A.S."/>
            <person name="Aguilar-Pontes M.V."/>
            <person name="Robinson A.J."/>
            <person name="Andreopoulos B."/>
            <person name="LaButti K."/>
            <person name="Kuo A."/>
            <person name="Mondo S."/>
            <person name="Riley R."/>
            <person name="Otillar R."/>
            <person name="Haridas S."/>
            <person name="Lipzen A."/>
            <person name="Grimwood J."/>
            <person name="Schmutz J."/>
            <person name="Clum A."/>
            <person name="Reid I.D."/>
            <person name="Moisan M.C."/>
            <person name="Butler G."/>
            <person name="Nguyen T.T.M."/>
            <person name="Dewar K."/>
            <person name="Conant G."/>
            <person name="Drula E."/>
            <person name="Henrissat B."/>
            <person name="Hansel C."/>
            <person name="Singer S."/>
            <person name="Hutchinson M.I."/>
            <person name="de Vries R.P."/>
            <person name="Natvig D.O."/>
            <person name="Powell A.J."/>
            <person name="Tsang A."/>
            <person name="Grigoriev I.V."/>
        </authorList>
    </citation>
    <scope>NUCLEOTIDE SEQUENCE [LARGE SCALE GENOMIC DNA]</scope>
    <source>
        <strain evidence="2 3">ATCC 24622</strain>
    </source>
</reference>
<keyword evidence="3" id="KW-1185">Reference proteome</keyword>
<feature type="compositionally biased region" description="Pro residues" evidence="1">
    <location>
        <begin position="66"/>
        <end position="77"/>
    </location>
</feature>
<accession>A0ABR3VSQ4</accession>
<dbReference type="Proteomes" id="UP001586593">
    <property type="component" value="Unassembled WGS sequence"/>
</dbReference>
<comment type="caution">
    <text evidence="2">The sequence shown here is derived from an EMBL/GenBank/DDBJ whole genome shotgun (WGS) entry which is preliminary data.</text>
</comment>
<feature type="region of interest" description="Disordered" evidence="1">
    <location>
        <begin position="131"/>
        <end position="151"/>
    </location>
</feature>
<sequence length="186" mass="20429">MPPGLQCQVSVASVLDCATDARLPEAKFRGTSHTYAQHTHTPSSTSGDATLHSLKERDERSSTSWPPFPIPQLPQPPTPTRCRFFPLSHPGLARLLLVGVTRLVFWLLLPGSCLKRRRPSPSTRQNAVLVGHAHQGTPPTPSSAVDPGRSPRPGLSRHLLTWVAFRDVQFESKSSRAKGIAFHPKR</sequence>
<protein>
    <submittedName>
        <fullName evidence="2">Uncharacterized protein</fullName>
    </submittedName>
</protein>
<feature type="region of interest" description="Disordered" evidence="1">
    <location>
        <begin position="32"/>
        <end position="77"/>
    </location>
</feature>
<evidence type="ECO:0000313" key="2">
    <source>
        <dbReference type="EMBL" id="KAL1844712.1"/>
    </source>
</evidence>
<name>A0ABR3VSQ4_9PEZI</name>
<organism evidence="2 3">
    <name type="scientific">Phialemonium thermophilum</name>
    <dbReference type="NCBI Taxonomy" id="223376"/>
    <lineage>
        <taxon>Eukaryota</taxon>
        <taxon>Fungi</taxon>
        <taxon>Dikarya</taxon>
        <taxon>Ascomycota</taxon>
        <taxon>Pezizomycotina</taxon>
        <taxon>Sordariomycetes</taxon>
        <taxon>Sordariomycetidae</taxon>
        <taxon>Cephalothecales</taxon>
        <taxon>Cephalothecaceae</taxon>
        <taxon>Phialemonium</taxon>
    </lineage>
</organism>
<gene>
    <name evidence="2" type="ORF">VTK73DRAFT_1973</name>
</gene>
<feature type="compositionally biased region" description="Polar residues" evidence="1">
    <location>
        <begin position="32"/>
        <end position="48"/>
    </location>
</feature>
<proteinExistence type="predicted"/>
<evidence type="ECO:0000313" key="3">
    <source>
        <dbReference type="Proteomes" id="UP001586593"/>
    </source>
</evidence>
<evidence type="ECO:0000256" key="1">
    <source>
        <dbReference type="SAM" id="MobiDB-lite"/>
    </source>
</evidence>
<dbReference type="EMBL" id="JAZHXJ010001518">
    <property type="protein sequence ID" value="KAL1844712.1"/>
    <property type="molecule type" value="Genomic_DNA"/>
</dbReference>